<gene>
    <name evidence="2" type="primary">BQ5605_C002g01011</name>
    <name evidence="2" type="ORF">BQ5605_C002G01011</name>
</gene>
<protein>
    <submittedName>
        <fullName evidence="2">BQ5605_C002g01011 protein</fullName>
    </submittedName>
</protein>
<name>A0A2X0M1E1_9BASI</name>
<sequence length="443" mass="49499">MLEAMESFCRTRLDENCPTIRLNPTKSLASRGQLGCTTPIPGAQPRSAAAKVIRSPLGLPTSFKFVAPRPRARLLSVVVNQTPCKRQRPMSTVDSPLSDAEEHLGFESDDEAPEAPREMTRSATAKRARRASHNSLASARPSIPHIPANRAETTITQNNSIYDTIAPERLVQARCMDLRGEKLQTISEQVGIKMSTLGRFLGRHSQKHACVSNRQRASIKAAQNRIFPLAKAKLDQEQEIQAAEVTSVISEVVVVVEEEEEEEEEEEVVVEEEEEEEEEEEKNETEFKTLEQVQSVEQVQSDEESDTSESDSEDEGMTAPSTPESSPFAPSSSESSRPRHHRHKGMKRYTDDVLIACAKLHFQGRAPRSAKKREAVCSVIVRVQAITSATLYDLIHCESRAKMYSRTWFERRVRCLEIGKAQAAQEKANAQAESSRKRRGYSA</sequence>
<feature type="compositionally biased region" description="Acidic residues" evidence="1">
    <location>
        <begin position="256"/>
        <end position="283"/>
    </location>
</feature>
<feature type="compositionally biased region" description="Acidic residues" evidence="1">
    <location>
        <begin position="300"/>
        <end position="316"/>
    </location>
</feature>
<organism evidence="2 3">
    <name type="scientific">Microbotryum silenes-dioicae</name>
    <dbReference type="NCBI Taxonomy" id="796604"/>
    <lineage>
        <taxon>Eukaryota</taxon>
        <taxon>Fungi</taxon>
        <taxon>Dikarya</taxon>
        <taxon>Basidiomycota</taxon>
        <taxon>Pucciniomycotina</taxon>
        <taxon>Microbotryomycetes</taxon>
        <taxon>Microbotryales</taxon>
        <taxon>Microbotryaceae</taxon>
        <taxon>Microbotryum</taxon>
    </lineage>
</organism>
<evidence type="ECO:0000313" key="3">
    <source>
        <dbReference type="Proteomes" id="UP000249464"/>
    </source>
</evidence>
<feature type="region of interest" description="Disordered" evidence="1">
    <location>
        <begin position="105"/>
        <end position="143"/>
    </location>
</feature>
<evidence type="ECO:0000256" key="1">
    <source>
        <dbReference type="SAM" id="MobiDB-lite"/>
    </source>
</evidence>
<accession>A0A2X0M1E1</accession>
<feature type="compositionally biased region" description="Low complexity" evidence="1">
    <location>
        <begin position="318"/>
        <end position="335"/>
    </location>
</feature>
<dbReference type="Proteomes" id="UP000249464">
    <property type="component" value="Unassembled WGS sequence"/>
</dbReference>
<proteinExistence type="predicted"/>
<dbReference type="AlphaFoldDB" id="A0A2X0M1E1"/>
<dbReference type="EMBL" id="FQNC01000041">
    <property type="protein sequence ID" value="SGY29085.1"/>
    <property type="molecule type" value="Genomic_DNA"/>
</dbReference>
<feature type="compositionally biased region" description="Basic residues" evidence="1">
    <location>
        <begin position="338"/>
        <end position="347"/>
    </location>
</feature>
<reference evidence="2 3" key="1">
    <citation type="submission" date="2016-11" db="EMBL/GenBank/DDBJ databases">
        <authorList>
            <person name="Jaros S."/>
            <person name="Januszkiewicz K."/>
            <person name="Wedrychowicz H."/>
        </authorList>
    </citation>
    <scope>NUCLEOTIDE SEQUENCE [LARGE SCALE GENOMIC DNA]</scope>
</reference>
<keyword evidence="3" id="KW-1185">Reference proteome</keyword>
<feature type="region of interest" description="Disordered" evidence="1">
    <location>
        <begin position="256"/>
        <end position="347"/>
    </location>
</feature>
<evidence type="ECO:0000313" key="2">
    <source>
        <dbReference type="EMBL" id="SGY29085.1"/>
    </source>
</evidence>